<evidence type="ECO:0000313" key="1">
    <source>
        <dbReference type="EMBL" id="MBT2917158.1"/>
    </source>
</evidence>
<sequence>MSGVTIIENIDDHLDVDVQCFGEEFVEFLFDHVEGLKEQIHEHVERIEYFDKYIVSPISAHLIVSLMASLKRAIGGFSAEIMCCKTI</sequence>
<comment type="caution">
    <text evidence="1">The sequence shown here is derived from an EMBL/GenBank/DDBJ whole genome shotgun (WGS) entry which is preliminary data.</text>
</comment>
<accession>A0ABD4QQK1</accession>
<dbReference type="AlphaFoldDB" id="A0ABD4QQK1"/>
<evidence type="ECO:0000313" key="2">
    <source>
        <dbReference type="Proteomes" id="UP000078309"/>
    </source>
</evidence>
<dbReference type="RefSeq" id="WP_064626392.1">
    <property type="nucleotide sequence ID" value="NZ_CP022102.1"/>
</dbReference>
<dbReference type="EMBL" id="JAHGUI010000002">
    <property type="protein sequence ID" value="MBT2917158.1"/>
    <property type="molecule type" value="Genomic_DNA"/>
</dbReference>
<proteinExistence type="predicted"/>
<organism evidence="1 2">
    <name type="scientific">Vibrio anguillarum</name>
    <name type="common">Listonella anguillarum</name>
    <dbReference type="NCBI Taxonomy" id="55601"/>
    <lineage>
        <taxon>Bacteria</taxon>
        <taxon>Pseudomonadati</taxon>
        <taxon>Pseudomonadota</taxon>
        <taxon>Gammaproteobacteria</taxon>
        <taxon>Vibrionales</taxon>
        <taxon>Vibrionaceae</taxon>
        <taxon>Vibrio</taxon>
    </lineage>
</organism>
<gene>
    <name evidence="1" type="ORF">PL14_00485</name>
</gene>
<name>A0ABD4QQK1_VIBAN</name>
<protein>
    <submittedName>
        <fullName evidence="1">Uncharacterized protein</fullName>
    </submittedName>
</protein>
<reference evidence="1 2" key="1">
    <citation type="journal article" date="2017" name="J. Fish Dis.">
        <title>Comparative assessment of Vibrio virulence in marine fish larvae.</title>
        <authorList>
            <person name="Ronneseth A."/>
            <person name="Castillo D."/>
            <person name="D'Alvise P."/>
            <person name="Tonnesen O."/>
            <person name="Haugland G."/>
            <person name="Grotkjaer T."/>
            <person name="Engell-Sorensen K."/>
            <person name="Norremark L."/>
            <person name="Bergh O."/>
            <person name="Wergeland H.I."/>
            <person name="Gram L."/>
        </authorList>
    </citation>
    <scope>NUCLEOTIDE SEQUENCE [LARGE SCALE GENOMIC DNA]</scope>
    <source>
        <strain evidence="1 2">90-11-286</strain>
    </source>
</reference>
<dbReference type="Proteomes" id="UP000078309">
    <property type="component" value="Unassembled WGS sequence"/>
</dbReference>